<evidence type="ECO:0000259" key="2">
    <source>
        <dbReference type="Pfam" id="PF13635"/>
    </source>
</evidence>
<reference evidence="3 4" key="1">
    <citation type="journal article" date="2016" name="Environ. Microbiol.">
        <title>Genomic resolution of a cold subsurface aquifer community provides metabolic insights for novel microbes adapted to high CO concentrations.</title>
        <authorList>
            <person name="Probst A.J."/>
            <person name="Castelle C.J."/>
            <person name="Singh A."/>
            <person name="Brown C.T."/>
            <person name="Anantharaman K."/>
            <person name="Sharon I."/>
            <person name="Hug L.A."/>
            <person name="Burstein D."/>
            <person name="Emerson J.B."/>
            <person name="Thomas B.C."/>
            <person name="Banfield J.F."/>
        </authorList>
    </citation>
    <scope>NUCLEOTIDE SEQUENCE [LARGE SCALE GENOMIC DNA]</scope>
    <source>
        <strain evidence="3">CG1_02_38_46</strain>
    </source>
</reference>
<dbReference type="EMBL" id="MNUO01000046">
    <property type="protein sequence ID" value="OIN97517.1"/>
    <property type="molecule type" value="Genomic_DNA"/>
</dbReference>
<proteinExistence type="predicted"/>
<name>A0A1J4SGU9_9BACT</name>
<evidence type="ECO:0000313" key="4">
    <source>
        <dbReference type="Proteomes" id="UP000182278"/>
    </source>
</evidence>
<dbReference type="PANTHER" id="PTHR33295">
    <property type="entry name" value="ATPASE"/>
    <property type="match status" value="1"/>
</dbReference>
<evidence type="ECO:0000313" key="3">
    <source>
        <dbReference type="EMBL" id="OIN97517.1"/>
    </source>
</evidence>
<organism evidence="3 4">
    <name type="scientific">Candidatus Desantisbacteria bacterium CG1_02_38_46</name>
    <dbReference type="NCBI Taxonomy" id="1817893"/>
    <lineage>
        <taxon>Bacteria</taxon>
        <taxon>Candidatus Desantisiibacteriota</taxon>
    </lineage>
</organism>
<dbReference type="PANTHER" id="PTHR33295:SF18">
    <property type="entry name" value="AAA+ ATPASE DOMAIN-CONTAINING PROTEIN"/>
    <property type="match status" value="1"/>
</dbReference>
<dbReference type="SUPFAM" id="SSF52540">
    <property type="entry name" value="P-loop containing nucleoside triphosphate hydrolases"/>
    <property type="match status" value="1"/>
</dbReference>
<dbReference type="Proteomes" id="UP000182278">
    <property type="component" value="Unassembled WGS sequence"/>
</dbReference>
<evidence type="ECO:0008006" key="5">
    <source>
        <dbReference type="Google" id="ProtNLM"/>
    </source>
</evidence>
<accession>A0A1J4SGU9</accession>
<dbReference type="STRING" id="1817893.AUJ66_03255"/>
<dbReference type="InterPro" id="IPR041682">
    <property type="entry name" value="AAA_14"/>
</dbReference>
<dbReference type="InterPro" id="IPR025420">
    <property type="entry name" value="DUF4143"/>
</dbReference>
<dbReference type="Pfam" id="PF13173">
    <property type="entry name" value="AAA_14"/>
    <property type="match status" value="1"/>
</dbReference>
<dbReference type="Gene3D" id="3.40.50.300">
    <property type="entry name" value="P-loop containing nucleotide triphosphate hydrolases"/>
    <property type="match status" value="1"/>
</dbReference>
<dbReference type="Pfam" id="PF13635">
    <property type="entry name" value="DUF4143"/>
    <property type="match status" value="1"/>
</dbReference>
<feature type="domain" description="DUF4143" evidence="2">
    <location>
        <begin position="217"/>
        <end position="348"/>
    </location>
</feature>
<gene>
    <name evidence="3" type="ORF">AUJ66_03255</name>
</gene>
<feature type="domain" description="AAA" evidence="1">
    <location>
        <begin position="18"/>
        <end position="148"/>
    </location>
</feature>
<sequence length="393" mass="46096">MFIERKIFRQIESYINSKEAIIITGMRRTGKTSLIRFIYEKIPSSNKIFLDLENPLNQKYFEETNFEKIKSTLEFLGLDFTKKAYIFLDEIQLVRNLPQVVKYLIDHYKIKGFLTGSASFYLKNLFTESLVGRKYIYELFPLDFEEFLLFKGSKLKLPDRASAITKPVFDTISPLHDEYIRLGGFPEVVLKTSFEEKKKSLEDIFTSYFQLGVLRVGDFRKNEIIRDLILLLMERVGSKLDINRISSELGISRITLKEYISFLEGTYFIRLVKPFSRNVDTEIRKMPKIYMCDSGLANHFSKINEGSLFENNVFQNLEIRGEVNYYQRKSGVEIDFILNKEIGIEVKINPTKNDLRKLEKISKEIRLKKFKVISKNYPSDLAGKKNIEFGFFI</sequence>
<comment type="caution">
    <text evidence="3">The sequence shown here is derived from an EMBL/GenBank/DDBJ whole genome shotgun (WGS) entry which is preliminary data.</text>
</comment>
<dbReference type="InterPro" id="IPR027417">
    <property type="entry name" value="P-loop_NTPase"/>
</dbReference>
<dbReference type="AlphaFoldDB" id="A0A1J4SGU9"/>
<protein>
    <recommendedName>
        <fullName evidence="5">ATPase</fullName>
    </recommendedName>
</protein>
<evidence type="ECO:0000259" key="1">
    <source>
        <dbReference type="Pfam" id="PF13173"/>
    </source>
</evidence>